<feature type="region of interest" description="Disordered" evidence="2">
    <location>
        <begin position="69"/>
        <end position="93"/>
    </location>
</feature>
<dbReference type="InterPro" id="IPR013087">
    <property type="entry name" value="Znf_C2H2_type"/>
</dbReference>
<dbReference type="PROSITE" id="PS00028">
    <property type="entry name" value="ZINC_FINGER_C2H2_1"/>
    <property type="match status" value="1"/>
</dbReference>
<keyword evidence="1" id="KW-0479">Metal-binding</keyword>
<evidence type="ECO:0000313" key="4">
    <source>
        <dbReference type="EMBL" id="POG70375.1"/>
    </source>
</evidence>
<evidence type="ECO:0000256" key="1">
    <source>
        <dbReference type="PROSITE-ProRule" id="PRU00042"/>
    </source>
</evidence>
<evidence type="ECO:0000256" key="2">
    <source>
        <dbReference type="SAM" id="MobiDB-lite"/>
    </source>
</evidence>
<dbReference type="VEuPathDB" id="FungiDB:RhiirFUN_016249"/>
<name>A0A2P4PYB8_RHIID</name>
<proteinExistence type="predicted"/>
<organism evidence="4 5">
    <name type="scientific">Rhizophagus irregularis (strain DAOM 181602 / DAOM 197198 / MUCL 43194)</name>
    <name type="common">Arbuscular mycorrhizal fungus</name>
    <name type="synonym">Glomus intraradices</name>
    <dbReference type="NCBI Taxonomy" id="747089"/>
    <lineage>
        <taxon>Eukaryota</taxon>
        <taxon>Fungi</taxon>
        <taxon>Fungi incertae sedis</taxon>
        <taxon>Mucoromycota</taxon>
        <taxon>Glomeromycotina</taxon>
        <taxon>Glomeromycetes</taxon>
        <taxon>Glomerales</taxon>
        <taxon>Glomeraceae</taxon>
        <taxon>Rhizophagus</taxon>
    </lineage>
</organism>
<evidence type="ECO:0000259" key="3">
    <source>
        <dbReference type="PROSITE" id="PS50157"/>
    </source>
</evidence>
<accession>A0A2P4PYB8</accession>
<evidence type="ECO:0000313" key="5">
    <source>
        <dbReference type="Proteomes" id="UP000018888"/>
    </source>
</evidence>
<gene>
    <name evidence="4" type="ORF">GLOIN_2v1775991</name>
</gene>
<reference evidence="4 5" key="2">
    <citation type="journal article" date="2018" name="New Phytol.">
        <title>High intraspecific genome diversity in the model arbuscular mycorrhizal symbiont Rhizophagus irregularis.</title>
        <authorList>
            <person name="Chen E.C.H."/>
            <person name="Morin E."/>
            <person name="Beaudet D."/>
            <person name="Noel J."/>
            <person name="Yildirir G."/>
            <person name="Ndikumana S."/>
            <person name="Charron P."/>
            <person name="St-Onge C."/>
            <person name="Giorgi J."/>
            <person name="Kruger M."/>
            <person name="Marton T."/>
            <person name="Ropars J."/>
            <person name="Grigoriev I.V."/>
            <person name="Hainaut M."/>
            <person name="Henrissat B."/>
            <person name="Roux C."/>
            <person name="Martin F."/>
            <person name="Corradi N."/>
        </authorList>
    </citation>
    <scope>NUCLEOTIDE SEQUENCE [LARGE SCALE GENOMIC DNA]</scope>
    <source>
        <strain evidence="4 5">DAOM 197198</strain>
    </source>
</reference>
<dbReference type="GO" id="GO:0008270">
    <property type="term" value="F:zinc ion binding"/>
    <property type="evidence" value="ECO:0007669"/>
    <property type="project" value="UniProtKB-KW"/>
</dbReference>
<dbReference type="Gene3D" id="3.30.160.60">
    <property type="entry name" value="Classic Zinc Finger"/>
    <property type="match status" value="1"/>
</dbReference>
<protein>
    <recommendedName>
        <fullName evidence="3">C2H2-type domain-containing protein</fullName>
    </recommendedName>
</protein>
<comment type="caution">
    <text evidence="4">The sequence shown here is derived from an EMBL/GenBank/DDBJ whole genome shotgun (WGS) entry which is preliminary data.</text>
</comment>
<dbReference type="PROSITE" id="PS50157">
    <property type="entry name" value="ZINC_FINGER_C2H2_2"/>
    <property type="match status" value="1"/>
</dbReference>
<dbReference type="AlphaFoldDB" id="A0A2P4PYB8"/>
<keyword evidence="1" id="KW-0862">Zinc</keyword>
<keyword evidence="5" id="KW-1185">Reference proteome</keyword>
<dbReference type="Proteomes" id="UP000018888">
    <property type="component" value="Unassembled WGS sequence"/>
</dbReference>
<reference evidence="4 5" key="1">
    <citation type="journal article" date="2013" name="Proc. Natl. Acad. Sci. U.S.A.">
        <title>Genome of an arbuscular mycorrhizal fungus provides insight into the oldest plant symbiosis.</title>
        <authorList>
            <person name="Tisserant E."/>
            <person name="Malbreil M."/>
            <person name="Kuo A."/>
            <person name="Kohler A."/>
            <person name="Symeonidi A."/>
            <person name="Balestrini R."/>
            <person name="Charron P."/>
            <person name="Duensing N."/>
            <person name="Frei Dit Frey N."/>
            <person name="Gianinazzi-Pearson V."/>
            <person name="Gilbert L.B."/>
            <person name="Handa Y."/>
            <person name="Herr J.R."/>
            <person name="Hijri M."/>
            <person name="Koul R."/>
            <person name="Kawaguchi M."/>
            <person name="Krajinski F."/>
            <person name="Lammers P.J."/>
            <person name="Masclaux F.G."/>
            <person name="Murat C."/>
            <person name="Morin E."/>
            <person name="Ndikumana S."/>
            <person name="Pagni M."/>
            <person name="Petitpierre D."/>
            <person name="Requena N."/>
            <person name="Rosikiewicz P."/>
            <person name="Riley R."/>
            <person name="Saito K."/>
            <person name="San Clemente H."/>
            <person name="Shapiro H."/>
            <person name="van Tuinen D."/>
            <person name="Becard G."/>
            <person name="Bonfante P."/>
            <person name="Paszkowski U."/>
            <person name="Shachar-Hill Y.Y."/>
            <person name="Tuskan G.A."/>
            <person name="Young P.W."/>
            <person name="Sanders I.R."/>
            <person name="Henrissat B."/>
            <person name="Rensing S.A."/>
            <person name="Grigoriev I.V."/>
            <person name="Corradi N."/>
            <person name="Roux C."/>
            <person name="Martin F."/>
        </authorList>
    </citation>
    <scope>NUCLEOTIDE SEQUENCE [LARGE SCALE GENOMIC DNA]</scope>
    <source>
        <strain evidence="4 5">DAOM 197198</strain>
    </source>
</reference>
<keyword evidence="1" id="KW-0863">Zinc-finger</keyword>
<feature type="domain" description="C2H2-type" evidence="3">
    <location>
        <begin position="2"/>
        <end position="31"/>
    </location>
</feature>
<dbReference type="EMBL" id="AUPC02000122">
    <property type="protein sequence ID" value="POG70375.1"/>
    <property type="molecule type" value="Genomic_DNA"/>
</dbReference>
<sequence>MLSCPYEHCEKTFSKRAALHEHTKSHKGQAYWKILNNISDISNSTHVKNVETKINIEDDDTVININECDREDDGKSEENNENNFEESNGRESDINETIEAEEENIENIPNFILYNPESNQTTVIDIRPVSVNCNTLQFPDTAYAEFMELVSTHHLSNSAGNSVLKWFCKHYLQNNEFRAPNRSAKFR</sequence>